<dbReference type="InterPro" id="IPR039759">
    <property type="entry name" value="eIF2D_SUI1"/>
</dbReference>
<dbReference type="PROSITE" id="PS51925">
    <property type="entry name" value="SWIB_MDM2"/>
    <property type="match status" value="1"/>
</dbReference>
<accession>K0KWS6</accession>
<dbReference type="InParanoid" id="K0KWS6"/>
<dbReference type="InterPro" id="IPR039757">
    <property type="entry name" value="EIF2D"/>
</dbReference>
<proteinExistence type="inferred from homology"/>
<feature type="compositionally biased region" description="Low complexity" evidence="2">
    <location>
        <begin position="222"/>
        <end position="232"/>
    </location>
</feature>
<evidence type="ECO:0000259" key="3">
    <source>
        <dbReference type="PROSITE" id="PS50296"/>
    </source>
</evidence>
<comment type="similarity">
    <text evidence="1">Belongs to the eIF2D family.</text>
</comment>
<dbReference type="InterPro" id="IPR036885">
    <property type="entry name" value="SWIB_MDM2_dom_sf"/>
</dbReference>
<gene>
    <name evidence="5" type="ORF">BN7_6080</name>
</gene>
<evidence type="ECO:0000313" key="5">
    <source>
        <dbReference type="EMBL" id="CCH46487.1"/>
    </source>
</evidence>
<dbReference type="InterPro" id="IPR003121">
    <property type="entry name" value="SWIB_MDM2_domain"/>
</dbReference>
<dbReference type="GO" id="GO:0001731">
    <property type="term" value="P:formation of translation preinitiation complex"/>
    <property type="evidence" value="ECO:0007669"/>
    <property type="project" value="InterPro"/>
</dbReference>
<dbReference type="STRING" id="1206466.K0KWS6"/>
<name>K0KWS6_WICCF</name>
<dbReference type="CDD" id="cd11608">
    <property type="entry name" value="eIF2D_C"/>
    <property type="match status" value="1"/>
</dbReference>
<dbReference type="PANTHER" id="PTHR12217:SF4">
    <property type="entry name" value="EUKARYOTIC TRANSLATION INITIATION FACTOR 2D"/>
    <property type="match status" value="1"/>
</dbReference>
<evidence type="ECO:0000256" key="1">
    <source>
        <dbReference type="ARBA" id="ARBA00010359"/>
    </source>
</evidence>
<dbReference type="Pfam" id="PF01253">
    <property type="entry name" value="SUI1"/>
    <property type="match status" value="1"/>
</dbReference>
<dbReference type="HOGENOM" id="CLU_012487_1_0_1"/>
<dbReference type="InterPro" id="IPR048248">
    <property type="entry name" value="PUA_eIF2d-like"/>
</dbReference>
<dbReference type="PROSITE" id="PS50296">
    <property type="entry name" value="SUI1"/>
    <property type="match status" value="1"/>
</dbReference>
<evidence type="ECO:0000259" key="4">
    <source>
        <dbReference type="PROSITE" id="PS51925"/>
    </source>
</evidence>
<dbReference type="eggNOG" id="KOG2522">
    <property type="taxonomic scope" value="Eukaryota"/>
</dbReference>
<dbReference type="InterPro" id="IPR057429">
    <property type="entry name" value="WH_eIF2D"/>
</dbReference>
<evidence type="ECO:0008006" key="7">
    <source>
        <dbReference type="Google" id="ProtNLM"/>
    </source>
</evidence>
<keyword evidence="6" id="KW-1185">Reference proteome</keyword>
<organism evidence="5 6">
    <name type="scientific">Wickerhamomyces ciferrii (strain ATCC 14091 / BCRC 22168 / CBS 111 / JCM 3599 / NBRC 0793 / NRRL Y-1031 F-60-10)</name>
    <name type="common">Yeast</name>
    <name type="synonym">Pichia ciferrii</name>
    <dbReference type="NCBI Taxonomy" id="1206466"/>
    <lineage>
        <taxon>Eukaryota</taxon>
        <taxon>Fungi</taxon>
        <taxon>Dikarya</taxon>
        <taxon>Ascomycota</taxon>
        <taxon>Saccharomycotina</taxon>
        <taxon>Saccharomycetes</taxon>
        <taxon>Phaffomycetales</taxon>
        <taxon>Wickerhamomycetaceae</taxon>
        <taxon>Wickerhamomyces</taxon>
    </lineage>
</organism>
<dbReference type="SUPFAM" id="SSF55159">
    <property type="entry name" value="eIF1-like"/>
    <property type="match status" value="1"/>
</dbReference>
<dbReference type="Pfam" id="PF26291">
    <property type="entry name" value="SWIB_eIF2D"/>
    <property type="match status" value="1"/>
</dbReference>
<dbReference type="InterPro" id="IPR058886">
    <property type="entry name" value="SWIB_eIF2D"/>
</dbReference>
<dbReference type="GO" id="GO:0003743">
    <property type="term" value="F:translation initiation factor activity"/>
    <property type="evidence" value="ECO:0007669"/>
    <property type="project" value="InterPro"/>
</dbReference>
<dbReference type="PROSITE" id="PS50890">
    <property type="entry name" value="PUA"/>
    <property type="match status" value="1"/>
</dbReference>
<dbReference type="InterPro" id="IPR015947">
    <property type="entry name" value="PUA-like_sf"/>
</dbReference>
<dbReference type="SUPFAM" id="SSF88697">
    <property type="entry name" value="PUA domain-like"/>
    <property type="match status" value="1"/>
</dbReference>
<dbReference type="Pfam" id="PF26292">
    <property type="entry name" value="PUA_elF2D"/>
    <property type="match status" value="1"/>
</dbReference>
<protein>
    <recommendedName>
        <fullName evidence="7">Translation machinery-associated protein 64</fullName>
    </recommendedName>
</protein>
<dbReference type="EMBL" id="CAIF01000250">
    <property type="protein sequence ID" value="CCH46487.1"/>
    <property type="molecule type" value="Genomic_DNA"/>
</dbReference>
<dbReference type="InterPro" id="IPR041366">
    <property type="entry name" value="Pre-PUA"/>
</dbReference>
<dbReference type="FunCoup" id="K0KWS6">
    <property type="interactions" value="508"/>
</dbReference>
<dbReference type="InterPro" id="IPR001950">
    <property type="entry name" value="SUI1"/>
</dbReference>
<dbReference type="PANTHER" id="PTHR12217">
    <property type="entry name" value="EUKARYOTIC TRANSLATION INITIATION FACTOR 2D"/>
    <property type="match status" value="1"/>
</dbReference>
<dbReference type="CDD" id="cd21156">
    <property type="entry name" value="PUA_eIF2d-like"/>
    <property type="match status" value="1"/>
</dbReference>
<evidence type="ECO:0000313" key="6">
    <source>
        <dbReference type="Proteomes" id="UP000009328"/>
    </source>
</evidence>
<evidence type="ECO:0000256" key="2">
    <source>
        <dbReference type="SAM" id="MobiDB-lite"/>
    </source>
</evidence>
<feature type="domain" description="SUI1" evidence="3">
    <location>
        <begin position="484"/>
        <end position="557"/>
    </location>
</feature>
<sequence length="577" mass="64961">MLGSIIKEYNLPEGLSKETEEKILPPIIKQTTFKSPKGYSGTIYTDDHQTPVWFKTKDSELIPTVYTLWAAPFILPIVHTHPHVIEVLEGGADLMLPGSVPPFLSEIKKGSIVAIADTQDPLTCWAVGRSNLNLGQIQKVVGTTGVAVDVYHSHDDMLFRIAKSKIKPPKEPSLEIKFKEEVIEQQNGEQEQPEQKVTDQVEEETSIEQSTINGAEEQNNGPETQPETPTETEQAKDDVNELANVVDTLTVEDVDHFFKRSLLQTLTQDGIKLPMTSSEFMNHIIKNLASDFEQIQIKKTSWKKSAKFLKAMEKDKFLKLKGKGDDLTVVSSATKENNEELKNFVPYKVKKSKPTNAPTTNSKAQNNNNTLIAHKLYKPTNPLRPIFNDLNLVYADYFETNEVKEILNKYIAKNGLVNEKNKKQILLDDNLSCLVKNNETTLGRDKILTPFLSKFTEYYMLENPALPVEDQIHQEPVRGSIPQVKIITETKIGRKVVTRTFNFEPFGINADELSSELKVKCSGSSTIGQNVQNPKLTEVTVQGPHSKIVIELLTKKYGLNSNWISFDDKSKPKKKRS</sequence>
<dbReference type="AlphaFoldDB" id="K0KWS6"/>
<reference evidence="5 6" key="1">
    <citation type="journal article" date="2012" name="Eukaryot. Cell">
        <title>Draft genome sequence of Wickerhamomyces ciferrii NRRL Y-1031 F-60-10.</title>
        <authorList>
            <person name="Schneider J."/>
            <person name="Andrea H."/>
            <person name="Blom J."/>
            <person name="Jaenicke S."/>
            <person name="Ruckert C."/>
            <person name="Schorsch C."/>
            <person name="Szczepanowski R."/>
            <person name="Farwick M."/>
            <person name="Goesmann A."/>
            <person name="Puhler A."/>
            <person name="Schaffer S."/>
            <person name="Tauch A."/>
            <person name="Kohler T."/>
            <person name="Brinkrolf K."/>
        </authorList>
    </citation>
    <scope>NUCLEOTIDE SEQUENCE [LARGE SCALE GENOMIC DNA]</scope>
    <source>
        <strain evidence="6">ATCC 14091 / BCRC 22168 / CBS 111 / JCM 3599 / NBRC 0793 / NRRL Y-1031 F-60-10</strain>
    </source>
</reference>
<dbReference type="InterPro" id="IPR036877">
    <property type="entry name" value="SUI1_dom_sf"/>
</dbReference>
<dbReference type="Pfam" id="PF25304">
    <property type="entry name" value="WHD_eIF2D"/>
    <property type="match status" value="1"/>
</dbReference>
<comment type="caution">
    <text evidence="5">The sequence shown here is derived from an EMBL/GenBank/DDBJ whole genome shotgun (WGS) entry which is preliminary data.</text>
</comment>
<feature type="compositionally biased region" description="Polar residues" evidence="2">
    <location>
        <begin position="207"/>
        <end position="221"/>
    </location>
</feature>
<feature type="domain" description="DM2" evidence="4">
    <location>
        <begin position="375"/>
        <end position="454"/>
    </location>
</feature>
<dbReference type="Pfam" id="PF17832">
    <property type="entry name" value="Pre-PUA"/>
    <property type="match status" value="1"/>
</dbReference>
<dbReference type="Proteomes" id="UP000009328">
    <property type="component" value="Unassembled WGS sequence"/>
</dbReference>
<dbReference type="Gene3D" id="3.10.400.20">
    <property type="match status" value="1"/>
</dbReference>
<dbReference type="Gene3D" id="3.30.780.10">
    <property type="entry name" value="SUI1-like domain"/>
    <property type="match status" value="1"/>
</dbReference>
<dbReference type="Gene3D" id="1.10.245.10">
    <property type="entry name" value="SWIB/MDM2 domain"/>
    <property type="match status" value="1"/>
</dbReference>
<feature type="region of interest" description="Disordered" evidence="2">
    <location>
        <begin position="184"/>
        <end position="236"/>
    </location>
</feature>
<dbReference type="SUPFAM" id="SSF47592">
    <property type="entry name" value="SWIB/MDM2 domain"/>
    <property type="match status" value="1"/>
</dbReference>